<dbReference type="Pfam" id="PF03739">
    <property type="entry name" value="LptF_LptG"/>
    <property type="match status" value="1"/>
</dbReference>
<dbReference type="Proteomes" id="UP000515220">
    <property type="component" value="Chromosome"/>
</dbReference>
<protein>
    <recommendedName>
        <fullName evidence="9">LptF/LptG family permease</fullName>
    </recommendedName>
</protein>
<evidence type="ECO:0000256" key="4">
    <source>
        <dbReference type="ARBA" id="ARBA00022989"/>
    </source>
</evidence>
<evidence type="ECO:0008006" key="9">
    <source>
        <dbReference type="Google" id="ProtNLM"/>
    </source>
</evidence>
<evidence type="ECO:0000256" key="5">
    <source>
        <dbReference type="ARBA" id="ARBA00023136"/>
    </source>
</evidence>
<dbReference type="GO" id="GO:0015920">
    <property type="term" value="P:lipopolysaccharide transport"/>
    <property type="evidence" value="ECO:0007669"/>
    <property type="project" value="TreeGrafter"/>
</dbReference>
<evidence type="ECO:0000256" key="6">
    <source>
        <dbReference type="SAM" id="Phobius"/>
    </source>
</evidence>
<evidence type="ECO:0000256" key="2">
    <source>
        <dbReference type="ARBA" id="ARBA00022475"/>
    </source>
</evidence>
<keyword evidence="5 6" id="KW-0472">Membrane</keyword>
<dbReference type="AlphaFoldDB" id="A0A6S6PI02"/>
<reference evidence="7 8" key="1">
    <citation type="submission" date="2020-07" db="EMBL/GenBank/DDBJ databases">
        <title>Complete Genome Sequence of an acetic acid bacterium, Acetobacter aceti JCM20276.</title>
        <authorList>
            <person name="Hirose Y."/>
            <person name="Mihara H."/>
        </authorList>
    </citation>
    <scope>NUCLEOTIDE SEQUENCE [LARGE SCALE GENOMIC DNA]</scope>
    <source>
        <strain evidence="7 8">JCM20276</strain>
    </source>
</reference>
<gene>
    <name evidence="7" type="ORF">AAJCM20276_09490</name>
</gene>
<feature type="transmembrane region" description="Helical" evidence="6">
    <location>
        <begin position="65"/>
        <end position="86"/>
    </location>
</feature>
<sequence>MRLAPFGSYTRYLLRAYLQQVGSILAVLWLVALTIDILPQIGLLLDNASDHPVRVVLWFCVLRSPWLIVPLIPFATFLGVLATEYLQTRSGTRILIWNSGRSPLECLVPVLLLGLMLGATDTMLDAWAGPASMAIQTRDKLGRDGQRLDRSQASDFQWISVPDGLLRTKVVQVDGVVLLRELSFFHFEGPEKLVELLHAKEARQEAGSFLWHATDGLFWGTAEDDRSNALITSNILTEGGFSKVFSEIDLHLPVDTLWLSVIGMEPQYVPFAIVRALASGSAHGYDPAVYRTREQAVFADTLLVIAMAVTASVLSTVLLTGINTLTNVTKILLIGYAAHSTERAFVLFGENGALSAFLAAWSVPVLLVAGTVLFLRTYRGAEWV</sequence>
<dbReference type="PANTHER" id="PTHR33529">
    <property type="entry name" value="SLR0882 PROTEIN-RELATED"/>
    <property type="match status" value="1"/>
</dbReference>
<comment type="subcellular location">
    <subcellularLocation>
        <location evidence="1">Cell membrane</location>
        <topology evidence="1">Multi-pass membrane protein</topology>
    </subcellularLocation>
</comment>
<evidence type="ECO:0000256" key="1">
    <source>
        <dbReference type="ARBA" id="ARBA00004651"/>
    </source>
</evidence>
<proteinExistence type="predicted"/>
<keyword evidence="4 6" id="KW-1133">Transmembrane helix</keyword>
<dbReference type="GO" id="GO:0043190">
    <property type="term" value="C:ATP-binding cassette (ABC) transporter complex"/>
    <property type="evidence" value="ECO:0007669"/>
    <property type="project" value="TreeGrafter"/>
</dbReference>
<organism evidence="7 8">
    <name type="scientific">Acetobacter aceti</name>
    <dbReference type="NCBI Taxonomy" id="435"/>
    <lineage>
        <taxon>Bacteria</taxon>
        <taxon>Pseudomonadati</taxon>
        <taxon>Pseudomonadota</taxon>
        <taxon>Alphaproteobacteria</taxon>
        <taxon>Acetobacterales</taxon>
        <taxon>Acetobacteraceae</taxon>
        <taxon>Acetobacter</taxon>
        <taxon>Acetobacter subgen. Acetobacter</taxon>
    </lineage>
</organism>
<name>A0A6S6PI02_ACEAC</name>
<feature type="transmembrane region" description="Helical" evidence="6">
    <location>
        <begin position="353"/>
        <end position="375"/>
    </location>
</feature>
<dbReference type="EMBL" id="AP023326">
    <property type="protein sequence ID" value="BCI66325.1"/>
    <property type="molecule type" value="Genomic_DNA"/>
</dbReference>
<dbReference type="PANTHER" id="PTHR33529:SF6">
    <property type="entry name" value="YJGP_YJGQ FAMILY PERMEASE"/>
    <property type="match status" value="1"/>
</dbReference>
<dbReference type="InterPro" id="IPR005495">
    <property type="entry name" value="LptG/LptF_permease"/>
</dbReference>
<keyword evidence="3 6" id="KW-0812">Transmembrane</keyword>
<accession>A0A6S6PI02</accession>
<evidence type="ECO:0000313" key="8">
    <source>
        <dbReference type="Proteomes" id="UP000515220"/>
    </source>
</evidence>
<dbReference type="RefSeq" id="WP_099348914.1">
    <property type="nucleotide sequence ID" value="NZ_AP023326.1"/>
</dbReference>
<evidence type="ECO:0000256" key="3">
    <source>
        <dbReference type="ARBA" id="ARBA00022692"/>
    </source>
</evidence>
<evidence type="ECO:0000313" key="7">
    <source>
        <dbReference type="EMBL" id="BCI66325.1"/>
    </source>
</evidence>
<feature type="transmembrane region" description="Helical" evidence="6">
    <location>
        <begin position="21"/>
        <end position="45"/>
    </location>
</feature>
<keyword evidence="2" id="KW-1003">Cell membrane</keyword>
<feature type="transmembrane region" description="Helical" evidence="6">
    <location>
        <begin position="301"/>
        <end position="322"/>
    </location>
</feature>